<dbReference type="PANTHER" id="PTHR13510:SF44">
    <property type="entry name" value="RABENOSYN-5"/>
    <property type="match status" value="1"/>
</dbReference>
<dbReference type="InterPro" id="IPR013083">
    <property type="entry name" value="Znf_RING/FYVE/PHD"/>
</dbReference>
<dbReference type="Gene3D" id="3.30.40.10">
    <property type="entry name" value="Zinc/RING finger domain, C3HC4 (zinc finger)"/>
    <property type="match status" value="1"/>
</dbReference>
<comment type="caution">
    <text evidence="2">The sequence shown here is derived from an EMBL/GenBank/DDBJ whole genome shotgun (WGS) entry which is preliminary data.</text>
</comment>
<feature type="region of interest" description="Disordered" evidence="1">
    <location>
        <begin position="430"/>
        <end position="484"/>
    </location>
</feature>
<reference evidence="2" key="1">
    <citation type="submission" date="2019-03" db="EMBL/GenBank/DDBJ databases">
        <title>Long read genome sequence of the mycoparasitic Pythium oligandrum ATCC 38472 isolated from sugarbeet rhizosphere.</title>
        <authorList>
            <person name="Gaulin E."/>
        </authorList>
    </citation>
    <scope>NUCLEOTIDE SEQUENCE</scope>
    <source>
        <strain evidence="2">ATCC 38472_TT</strain>
    </source>
</reference>
<evidence type="ECO:0000313" key="2">
    <source>
        <dbReference type="EMBL" id="TMW61418.1"/>
    </source>
</evidence>
<feature type="compositionally biased region" description="Polar residues" evidence="1">
    <location>
        <begin position="453"/>
        <end position="465"/>
    </location>
</feature>
<keyword evidence="3" id="KW-1185">Reference proteome</keyword>
<proteinExistence type="predicted"/>
<feature type="compositionally biased region" description="Polar residues" evidence="1">
    <location>
        <begin position="75"/>
        <end position="84"/>
    </location>
</feature>
<gene>
    <name evidence="2" type="ORF">Poli38472_012609</name>
</gene>
<sequence length="484" mass="54352">MKTLRLPPNAIPPLKLTPEEERWIVNEAAAVVAETVQREMRFMSLGRIFAKNSWRGVKSRDDFTVYRERRVMGMWNSSSDSGNPTTDSMSTDRSISSSEDFHDDSSDEMRICREKRVSKATRGMWKYNGHGEDEGIVAGMKGDDIPMMRGAGYSDGSVEDMLYGFLAPDMQSWELRNFFMKEKYADTRILATIKSPTPDKMFNYIGIKWIAKDPPRLVGSLVNTRDFLIVEANGQGVDEIGTPYSYLLMHSIKLRDFPDLSEIGVVRAKGSVCFISRQEGENRVHIFGRGFFDPCGDMGENMAVMMMAEMMVMPATAVECSYTKKLLWMIRERRRRSKKQTQSSSYTTVQCESCEKTPGKLSRGNFSPCKACERVVCGRCTVQQKLMIDVTSEGEVIERSFPFCSGCIVEAKRLSPGRIMYDVLTNEAQLSRHDSHSSNSRASTPSSAHTRPPSVTETPGSTKASRATEKRPTPPPPAPGIVLY</sequence>
<evidence type="ECO:0008006" key="4">
    <source>
        <dbReference type="Google" id="ProtNLM"/>
    </source>
</evidence>
<feature type="compositionally biased region" description="Low complexity" evidence="1">
    <location>
        <begin position="85"/>
        <end position="98"/>
    </location>
</feature>
<dbReference type="InterPro" id="IPR052727">
    <property type="entry name" value="Rab4/Rab5_effector"/>
</dbReference>
<protein>
    <recommendedName>
        <fullName evidence="4">FYVE-type domain-containing protein</fullName>
    </recommendedName>
</protein>
<dbReference type="AlphaFoldDB" id="A0A8K1CF56"/>
<dbReference type="EMBL" id="SPLM01000076">
    <property type="protein sequence ID" value="TMW61418.1"/>
    <property type="molecule type" value="Genomic_DNA"/>
</dbReference>
<name>A0A8K1CF56_PYTOL</name>
<dbReference type="PANTHER" id="PTHR13510">
    <property type="entry name" value="FYVE-FINGER-CONTAINING RAB5 EFFECTOR PROTEIN RABENOSYN-5-RELATED"/>
    <property type="match status" value="1"/>
</dbReference>
<feature type="compositionally biased region" description="Low complexity" evidence="1">
    <location>
        <begin position="437"/>
        <end position="447"/>
    </location>
</feature>
<accession>A0A8K1CF56</accession>
<dbReference type="Proteomes" id="UP000794436">
    <property type="component" value="Unassembled WGS sequence"/>
</dbReference>
<evidence type="ECO:0000256" key="1">
    <source>
        <dbReference type="SAM" id="MobiDB-lite"/>
    </source>
</evidence>
<evidence type="ECO:0000313" key="3">
    <source>
        <dbReference type="Proteomes" id="UP000794436"/>
    </source>
</evidence>
<organism evidence="2 3">
    <name type="scientific">Pythium oligandrum</name>
    <name type="common">Mycoparasitic fungus</name>
    <dbReference type="NCBI Taxonomy" id="41045"/>
    <lineage>
        <taxon>Eukaryota</taxon>
        <taxon>Sar</taxon>
        <taxon>Stramenopiles</taxon>
        <taxon>Oomycota</taxon>
        <taxon>Peronosporomycetes</taxon>
        <taxon>Pythiales</taxon>
        <taxon>Pythiaceae</taxon>
        <taxon>Pythium</taxon>
    </lineage>
</organism>
<feature type="compositionally biased region" description="Pro residues" evidence="1">
    <location>
        <begin position="473"/>
        <end position="484"/>
    </location>
</feature>
<feature type="region of interest" description="Disordered" evidence="1">
    <location>
        <begin position="74"/>
        <end position="107"/>
    </location>
</feature>